<organism evidence="2 3">
    <name type="scientific">Candidatus Marsarchaeota G1 archaeon OSP_D</name>
    <dbReference type="NCBI Taxonomy" id="1978155"/>
    <lineage>
        <taxon>Archaea</taxon>
        <taxon>Candidatus Marsarchaeota</taxon>
        <taxon>Candidatus Marsarchaeota group 1</taxon>
    </lineage>
</organism>
<name>A0A2R6AC16_9ARCH</name>
<gene>
    <name evidence="2" type="ORF">B9Q01_03055</name>
</gene>
<feature type="domain" description="NAD(P)-binding" evidence="1">
    <location>
        <begin position="9"/>
        <end position="146"/>
    </location>
</feature>
<dbReference type="Proteomes" id="UP000240880">
    <property type="component" value="Unassembled WGS sequence"/>
</dbReference>
<dbReference type="Pfam" id="PF13460">
    <property type="entry name" value="NAD_binding_10"/>
    <property type="match status" value="1"/>
</dbReference>
<proteinExistence type="predicted"/>
<protein>
    <recommendedName>
        <fullName evidence="1">NAD(P)-binding domain-containing protein</fullName>
    </recommendedName>
</protein>
<dbReference type="Gene3D" id="3.40.50.720">
    <property type="entry name" value="NAD(P)-binding Rossmann-like Domain"/>
    <property type="match status" value="1"/>
</dbReference>
<dbReference type="SUPFAM" id="SSF51735">
    <property type="entry name" value="NAD(P)-binding Rossmann-fold domains"/>
    <property type="match status" value="1"/>
</dbReference>
<accession>A0A2R6AC16</accession>
<dbReference type="AlphaFoldDB" id="A0A2R6AC16"/>
<dbReference type="InterPro" id="IPR036291">
    <property type="entry name" value="NAD(P)-bd_dom_sf"/>
</dbReference>
<evidence type="ECO:0000313" key="3">
    <source>
        <dbReference type="Proteomes" id="UP000240880"/>
    </source>
</evidence>
<evidence type="ECO:0000259" key="1">
    <source>
        <dbReference type="Pfam" id="PF13460"/>
    </source>
</evidence>
<dbReference type="PANTHER" id="PTHR12126">
    <property type="entry name" value="NADH-UBIQUINONE OXIDOREDUCTASE 39 KDA SUBUNIT-RELATED"/>
    <property type="match status" value="1"/>
</dbReference>
<dbReference type="InterPro" id="IPR016040">
    <property type="entry name" value="NAD(P)-bd_dom"/>
</dbReference>
<comment type="caution">
    <text evidence="2">The sequence shown here is derived from an EMBL/GenBank/DDBJ whole genome shotgun (WGS) entry which is preliminary data.</text>
</comment>
<dbReference type="PANTHER" id="PTHR12126:SF11">
    <property type="entry name" value="NADH DEHYDROGENASE [UBIQUINONE] 1 ALPHA SUBCOMPLEX SUBUNIT 9, MITOCHONDRIAL"/>
    <property type="match status" value="1"/>
</dbReference>
<sequence length="301" mass="33611">MAKRAVVVGGTGFTGSRIVERLLSQGFEVTVLTGHPARPHPFDNKINLKPFLFDQPHTLKEVLSGNTLLFNTYWIRFEMGEVTFEKAVKNTLTLFQAAKEAGVERVIHISITNPSKESPYPYFKGKAQIEEALTSSGLSYAILRPALVFGKGDILINNIAWVIRSYHFFPVFGNPKLTPIYVEDLADAAIRFSQEPKNVVIDAVGPETLSFTELLKTIKSAIRVRALLLRTPLSVALWLAEQLNAILGEPIVTRDEIGALLDNLLYSQSNPIGNTSLKKWLFENGEEIGREFASEIKRHYV</sequence>
<dbReference type="EMBL" id="NEXC01000012">
    <property type="protein sequence ID" value="PSN83906.1"/>
    <property type="molecule type" value="Genomic_DNA"/>
</dbReference>
<reference evidence="2 3" key="1">
    <citation type="submission" date="2017-04" db="EMBL/GenBank/DDBJ databases">
        <title>Novel microbial lineages endemic to geothermal iron-oxide mats fill important gaps in the evolutionary history of Archaea.</title>
        <authorList>
            <person name="Jay Z.J."/>
            <person name="Beam J.P."/>
            <person name="Dlakic M."/>
            <person name="Rusch D.B."/>
            <person name="Kozubal M.A."/>
            <person name="Inskeep W.P."/>
        </authorList>
    </citation>
    <scope>NUCLEOTIDE SEQUENCE [LARGE SCALE GENOMIC DNA]</scope>
    <source>
        <strain evidence="2">OSP_D</strain>
    </source>
</reference>
<dbReference type="InterPro" id="IPR051207">
    <property type="entry name" value="ComplexI_NDUFA9_subunit"/>
</dbReference>
<evidence type="ECO:0000313" key="2">
    <source>
        <dbReference type="EMBL" id="PSN83906.1"/>
    </source>
</evidence>
<dbReference type="GO" id="GO:0044877">
    <property type="term" value="F:protein-containing complex binding"/>
    <property type="evidence" value="ECO:0007669"/>
    <property type="project" value="TreeGrafter"/>
</dbReference>